<dbReference type="GO" id="GO:0098796">
    <property type="term" value="C:membrane protein complex"/>
    <property type="evidence" value="ECO:0007669"/>
    <property type="project" value="UniProtKB-ARBA"/>
</dbReference>
<dbReference type="CDD" id="cd03255">
    <property type="entry name" value="ABC_MJ0796_LolCDE_FtsE"/>
    <property type="match status" value="1"/>
</dbReference>
<comment type="caution">
    <text evidence="5">The sequence shown here is derived from an EMBL/GenBank/DDBJ whole genome shotgun (WGS) entry which is preliminary data.</text>
</comment>
<dbReference type="InterPro" id="IPR017871">
    <property type="entry name" value="ABC_transporter-like_CS"/>
</dbReference>
<reference evidence="5 6" key="1">
    <citation type="journal article" date="2019" name="Nat. Microbiol.">
        <title>Wide diversity of methane and short-chain alkane metabolisms in uncultured archaea.</title>
        <authorList>
            <person name="Borrel G."/>
            <person name="Adam P.S."/>
            <person name="McKay L.J."/>
            <person name="Chen L.X."/>
            <person name="Sierra-Garcia I.N."/>
            <person name="Sieber C.M."/>
            <person name="Letourneur Q."/>
            <person name="Ghozlane A."/>
            <person name="Andersen G.L."/>
            <person name="Li W.J."/>
            <person name="Hallam S.J."/>
            <person name="Muyzer G."/>
            <person name="de Oliveira V.M."/>
            <person name="Inskeep W.P."/>
            <person name="Banfield J.F."/>
            <person name="Gribaldo S."/>
        </authorList>
    </citation>
    <scope>NUCLEOTIDE SEQUENCE [LARGE SCALE GENOMIC DNA]</scope>
    <source>
        <strain evidence="5">NM1a</strain>
    </source>
</reference>
<evidence type="ECO:0000259" key="4">
    <source>
        <dbReference type="PROSITE" id="PS50893"/>
    </source>
</evidence>
<protein>
    <submittedName>
        <fullName evidence="5">ABC transporter ATP-binding protein</fullName>
    </submittedName>
</protein>
<evidence type="ECO:0000313" key="6">
    <source>
        <dbReference type="Proteomes" id="UP000317158"/>
    </source>
</evidence>
<dbReference type="PROSITE" id="PS00211">
    <property type="entry name" value="ABC_TRANSPORTER_1"/>
    <property type="match status" value="1"/>
</dbReference>
<proteinExistence type="predicted"/>
<evidence type="ECO:0000313" key="5">
    <source>
        <dbReference type="EMBL" id="RZN65391.1"/>
    </source>
</evidence>
<keyword evidence="3 5" id="KW-0067">ATP-binding</keyword>
<dbReference type="Gene3D" id="3.40.50.300">
    <property type="entry name" value="P-loop containing nucleotide triphosphate hydrolases"/>
    <property type="match status" value="1"/>
</dbReference>
<dbReference type="Proteomes" id="UP000317158">
    <property type="component" value="Unassembled WGS sequence"/>
</dbReference>
<dbReference type="PANTHER" id="PTHR24220:SF86">
    <property type="entry name" value="ABC TRANSPORTER ABCH.1"/>
    <property type="match status" value="1"/>
</dbReference>
<gene>
    <name evidence="5" type="ORF">EF806_00375</name>
</gene>
<sequence>MIETRNLTKIYRRGNAEVVGLKDINLKIEDGEFLSVIGPSGSGKSTLLHLLGGLDKPTYGEVLIDGENIEDLEEKELCQLRRDKIGFVFQDFNLINTLNAIENVVISRIPTGVPHEMIERGINLLSYFRMEDRLDHLPTQISGGQQQKVAIARALINMPQIVLADEPTGELDSKSGGEIIRLMREMNEIEGVTFVIVTHDLNVSDQTDRIIQIQDGEIIKDINNTPHG</sequence>
<dbReference type="InterPro" id="IPR003593">
    <property type="entry name" value="AAA+_ATPase"/>
</dbReference>
<dbReference type="PROSITE" id="PS50893">
    <property type="entry name" value="ABC_TRANSPORTER_2"/>
    <property type="match status" value="1"/>
</dbReference>
<keyword evidence="2" id="KW-0547">Nucleotide-binding</keyword>
<dbReference type="InterPro" id="IPR003439">
    <property type="entry name" value="ABC_transporter-like_ATP-bd"/>
</dbReference>
<keyword evidence="1" id="KW-0813">Transport</keyword>
<accession>A0A520KUL2</accession>
<evidence type="ECO:0000256" key="3">
    <source>
        <dbReference type="ARBA" id="ARBA00022840"/>
    </source>
</evidence>
<dbReference type="EMBL" id="RXIF01000002">
    <property type="protein sequence ID" value="RZN65391.1"/>
    <property type="molecule type" value="Genomic_DNA"/>
</dbReference>
<name>A0A520KUL2_METT2</name>
<organism evidence="5 6">
    <name type="scientific">Methanoliparum thermophilum</name>
    <dbReference type="NCBI Taxonomy" id="2491083"/>
    <lineage>
        <taxon>Archaea</taxon>
        <taxon>Methanobacteriati</taxon>
        <taxon>Methanobacteriota</taxon>
        <taxon>Candidatus Methanoliparia</taxon>
        <taxon>Candidatus Methanoliparales</taxon>
        <taxon>Candidatus Methanoliparaceae</taxon>
        <taxon>Candidatus Methanoliparum</taxon>
    </lineage>
</organism>
<dbReference type="GO" id="GO:0005524">
    <property type="term" value="F:ATP binding"/>
    <property type="evidence" value="ECO:0007669"/>
    <property type="project" value="UniProtKB-KW"/>
</dbReference>
<dbReference type="PANTHER" id="PTHR24220">
    <property type="entry name" value="IMPORT ATP-BINDING PROTEIN"/>
    <property type="match status" value="1"/>
</dbReference>
<dbReference type="GO" id="GO:0016887">
    <property type="term" value="F:ATP hydrolysis activity"/>
    <property type="evidence" value="ECO:0007669"/>
    <property type="project" value="InterPro"/>
</dbReference>
<dbReference type="Pfam" id="PF00005">
    <property type="entry name" value="ABC_tran"/>
    <property type="match status" value="1"/>
</dbReference>
<dbReference type="SMART" id="SM00382">
    <property type="entry name" value="AAA"/>
    <property type="match status" value="1"/>
</dbReference>
<evidence type="ECO:0000256" key="2">
    <source>
        <dbReference type="ARBA" id="ARBA00022741"/>
    </source>
</evidence>
<feature type="domain" description="ABC transporter" evidence="4">
    <location>
        <begin position="2"/>
        <end position="225"/>
    </location>
</feature>
<dbReference type="SUPFAM" id="SSF52540">
    <property type="entry name" value="P-loop containing nucleoside triphosphate hydrolases"/>
    <property type="match status" value="1"/>
</dbReference>
<evidence type="ECO:0000256" key="1">
    <source>
        <dbReference type="ARBA" id="ARBA00022448"/>
    </source>
</evidence>
<dbReference type="InterPro" id="IPR015854">
    <property type="entry name" value="ABC_transpr_LolD-like"/>
</dbReference>
<dbReference type="AlphaFoldDB" id="A0A520KUL2"/>
<dbReference type="InterPro" id="IPR017911">
    <property type="entry name" value="MacB-like_ATP-bd"/>
</dbReference>
<dbReference type="InterPro" id="IPR027417">
    <property type="entry name" value="P-loop_NTPase"/>
</dbReference>
<dbReference type="GO" id="GO:0022857">
    <property type="term" value="F:transmembrane transporter activity"/>
    <property type="evidence" value="ECO:0007669"/>
    <property type="project" value="TreeGrafter"/>
</dbReference>
<dbReference type="FunFam" id="3.40.50.300:FF:000032">
    <property type="entry name" value="Export ABC transporter ATP-binding protein"/>
    <property type="match status" value="1"/>
</dbReference>
<dbReference type="GO" id="GO:0005886">
    <property type="term" value="C:plasma membrane"/>
    <property type="evidence" value="ECO:0007669"/>
    <property type="project" value="TreeGrafter"/>
</dbReference>